<protein>
    <recommendedName>
        <fullName evidence="2">ribonucleoside-diphosphate reductase</fullName>
        <ecNumber evidence="2">1.17.4.1</ecNumber>
    </recommendedName>
</protein>
<comment type="caution">
    <text evidence="7">The sequence shown here is derived from an EMBL/GenBank/DDBJ whole genome shotgun (WGS) entry which is preliminary data.</text>
</comment>
<dbReference type="InterPro" id="IPR023806">
    <property type="entry name" value="CHP03905"/>
</dbReference>
<evidence type="ECO:0000256" key="2">
    <source>
        <dbReference type="ARBA" id="ARBA00012274"/>
    </source>
</evidence>
<keyword evidence="3" id="KW-0237">DNA synthesis</keyword>
<accession>A0A9P2LL46</accession>
<dbReference type="Proteomes" id="UP000006160">
    <property type="component" value="Unassembled WGS sequence"/>
</dbReference>
<organism evidence="7 8">
    <name type="scientific">Clostridium botulinum D str. 1873</name>
    <dbReference type="NCBI Taxonomy" id="592027"/>
    <lineage>
        <taxon>Bacteria</taxon>
        <taxon>Bacillati</taxon>
        <taxon>Bacillota</taxon>
        <taxon>Clostridia</taxon>
        <taxon>Eubacteriales</taxon>
        <taxon>Clostridiaceae</taxon>
        <taxon>Clostridium</taxon>
    </lineage>
</organism>
<dbReference type="GO" id="GO:0000166">
    <property type="term" value="F:nucleotide binding"/>
    <property type="evidence" value="ECO:0007669"/>
    <property type="project" value="UniProtKB-KW"/>
</dbReference>
<evidence type="ECO:0000256" key="5">
    <source>
        <dbReference type="ARBA" id="ARBA00047754"/>
    </source>
</evidence>
<evidence type="ECO:0000313" key="8">
    <source>
        <dbReference type="Proteomes" id="UP000006160"/>
    </source>
</evidence>
<evidence type="ECO:0000259" key="6">
    <source>
        <dbReference type="Pfam" id="PF12637"/>
    </source>
</evidence>
<gene>
    <name evidence="7" type="ORF">CLG_B1371</name>
</gene>
<comment type="similarity">
    <text evidence="1">Belongs to the ribonucleoside diphosphate reductase class-2 family.</text>
</comment>
<dbReference type="Pfam" id="PF12637">
    <property type="entry name" value="TSCPD"/>
    <property type="match status" value="1"/>
</dbReference>
<feature type="domain" description="TSCPD" evidence="6">
    <location>
        <begin position="3"/>
        <end position="78"/>
    </location>
</feature>
<dbReference type="EMBL" id="ACSJ01000007">
    <property type="protein sequence ID" value="EES91090.1"/>
    <property type="molecule type" value="Genomic_DNA"/>
</dbReference>
<dbReference type="AlphaFoldDB" id="A0A9P2LL46"/>
<keyword evidence="4" id="KW-0547">Nucleotide-binding</keyword>
<evidence type="ECO:0000313" key="7">
    <source>
        <dbReference type="EMBL" id="EES91090.1"/>
    </source>
</evidence>
<dbReference type="GO" id="GO:0071897">
    <property type="term" value="P:DNA biosynthetic process"/>
    <property type="evidence" value="ECO:0007669"/>
    <property type="project" value="UniProtKB-KW"/>
</dbReference>
<evidence type="ECO:0000256" key="1">
    <source>
        <dbReference type="ARBA" id="ARBA00007405"/>
    </source>
</evidence>
<reference evidence="7 8" key="1">
    <citation type="submission" date="2009-10" db="EMBL/GenBank/DDBJ databases">
        <authorList>
            <person name="Shrivastava S."/>
            <person name="Brinkac L.B."/>
            <person name="Brown J.L."/>
            <person name="Bruce D.B."/>
            <person name="Detter C."/>
            <person name="Green L.D."/>
            <person name="Munk C.A."/>
            <person name="Rogers Y.C."/>
            <person name="Tapia R."/>
            <person name="Saunders E.S."/>
            <person name="Sims D.R."/>
            <person name="Smith L.A."/>
            <person name="Smith T.J."/>
            <person name="Sutton G."/>
            <person name="Brettin T."/>
        </authorList>
    </citation>
    <scope>NUCLEOTIDE SEQUENCE [LARGE SCALE GENOMIC DNA]</scope>
    <source>
        <strain evidence="8">D str. 1873</strain>
    </source>
</reference>
<evidence type="ECO:0000256" key="3">
    <source>
        <dbReference type="ARBA" id="ARBA00022634"/>
    </source>
</evidence>
<evidence type="ECO:0000256" key="4">
    <source>
        <dbReference type="ARBA" id="ARBA00022741"/>
    </source>
</evidence>
<name>A0A9P2LL46_CLOBO</name>
<proteinExistence type="inferred from homology"/>
<sequence>MYTYNPKGVCSKEISFEIENNKLKNISFVGGCDGNLKGISSLVDGMDIDTVIKKLRGINCRGKGTSCPDQLAKALEEIKKSQNL</sequence>
<dbReference type="GO" id="GO:0004748">
    <property type="term" value="F:ribonucleoside-diphosphate reductase activity, thioredoxin disulfide as acceptor"/>
    <property type="evidence" value="ECO:0007669"/>
    <property type="project" value="UniProtKB-EC"/>
</dbReference>
<dbReference type="RefSeq" id="WP_003375625.1">
    <property type="nucleotide sequence ID" value="NZ_ACSJ01000007.1"/>
</dbReference>
<dbReference type="EC" id="1.17.4.1" evidence="2"/>
<dbReference type="NCBIfam" id="TIGR03905">
    <property type="entry name" value="TIGR03905_4_Cys"/>
    <property type="match status" value="1"/>
</dbReference>
<comment type="catalytic activity">
    <reaction evidence="5">
        <text>a 2'-deoxyribonucleoside 5'-diphosphate + [thioredoxin]-disulfide + H2O = a ribonucleoside 5'-diphosphate + [thioredoxin]-dithiol</text>
        <dbReference type="Rhea" id="RHEA:23252"/>
        <dbReference type="Rhea" id="RHEA-COMP:10698"/>
        <dbReference type="Rhea" id="RHEA-COMP:10700"/>
        <dbReference type="ChEBI" id="CHEBI:15377"/>
        <dbReference type="ChEBI" id="CHEBI:29950"/>
        <dbReference type="ChEBI" id="CHEBI:50058"/>
        <dbReference type="ChEBI" id="CHEBI:57930"/>
        <dbReference type="ChEBI" id="CHEBI:73316"/>
        <dbReference type="EC" id="1.17.4.1"/>
    </reaction>
</comment>
<dbReference type="InterPro" id="IPR024434">
    <property type="entry name" value="TSCPD_dom"/>
</dbReference>